<evidence type="ECO:0000313" key="2">
    <source>
        <dbReference type="EMBL" id="ROW15318.1"/>
    </source>
</evidence>
<evidence type="ECO:0000256" key="1">
    <source>
        <dbReference type="SAM" id="MobiDB-lite"/>
    </source>
</evidence>
<dbReference type="Proteomes" id="UP000285146">
    <property type="component" value="Unassembled WGS sequence"/>
</dbReference>
<feature type="region of interest" description="Disordered" evidence="1">
    <location>
        <begin position="1"/>
        <end position="26"/>
    </location>
</feature>
<accession>A0A423XGE9</accession>
<dbReference type="OrthoDB" id="4158987at2759"/>
<reference evidence="2 3" key="1">
    <citation type="submission" date="2015-09" db="EMBL/GenBank/DDBJ databases">
        <title>Host preference determinants of Valsa canker pathogens revealed by comparative genomics.</title>
        <authorList>
            <person name="Yin Z."/>
            <person name="Huang L."/>
        </authorList>
    </citation>
    <scope>NUCLEOTIDE SEQUENCE [LARGE SCALE GENOMIC DNA]</scope>
    <source>
        <strain evidence="2 3">SXYLt</strain>
    </source>
</reference>
<sequence>MPDNEKFQSTETPAASKSGAFGPPPEQLLKAAEAAKAAKRFQDAADSLKQQASLATDPAERENLWRAVYVKEKEAHGESRKARIMASGWGQGTGAGIALSGAVGMGLGNLVGTLLSGVVAIPGSLIGAGVGALHGPWYTLQDMVSGKGGKAEANGADDGRVGKDAEAKSGDESEATSRQEDEAHRAIVEAARRLEEEEEAEKRSKEGGQAKASDDKQA</sequence>
<feature type="compositionally biased region" description="Basic and acidic residues" evidence="1">
    <location>
        <begin position="157"/>
        <end position="218"/>
    </location>
</feature>
<name>A0A423XGE9_9PEZI</name>
<dbReference type="STRING" id="1230097.A0A423XGE9"/>
<feature type="region of interest" description="Disordered" evidence="1">
    <location>
        <begin position="147"/>
        <end position="218"/>
    </location>
</feature>
<protein>
    <submittedName>
        <fullName evidence="2">Uncharacterized protein</fullName>
    </submittedName>
</protein>
<dbReference type="EMBL" id="LKEB01000010">
    <property type="protein sequence ID" value="ROW15318.1"/>
    <property type="molecule type" value="Genomic_DNA"/>
</dbReference>
<organism evidence="2 3">
    <name type="scientific">Cytospora leucostoma</name>
    <dbReference type="NCBI Taxonomy" id="1230097"/>
    <lineage>
        <taxon>Eukaryota</taxon>
        <taxon>Fungi</taxon>
        <taxon>Dikarya</taxon>
        <taxon>Ascomycota</taxon>
        <taxon>Pezizomycotina</taxon>
        <taxon>Sordariomycetes</taxon>
        <taxon>Sordariomycetidae</taxon>
        <taxon>Diaporthales</taxon>
        <taxon>Cytosporaceae</taxon>
        <taxon>Cytospora</taxon>
    </lineage>
</organism>
<gene>
    <name evidence="2" type="ORF">VPNG_03068</name>
</gene>
<dbReference type="AlphaFoldDB" id="A0A423XGE9"/>
<evidence type="ECO:0000313" key="3">
    <source>
        <dbReference type="Proteomes" id="UP000285146"/>
    </source>
</evidence>
<comment type="caution">
    <text evidence="2">The sequence shown here is derived from an EMBL/GenBank/DDBJ whole genome shotgun (WGS) entry which is preliminary data.</text>
</comment>
<dbReference type="InParanoid" id="A0A423XGE9"/>
<keyword evidence="3" id="KW-1185">Reference proteome</keyword>
<proteinExistence type="predicted"/>